<dbReference type="Gene3D" id="3.40.50.10350">
    <property type="entry name" value="Glycerate kinase, domain 1"/>
    <property type="match status" value="1"/>
</dbReference>
<dbReference type="RefSeq" id="WP_111317586.1">
    <property type="nucleotide sequence ID" value="NZ_QKZT01000005.1"/>
</dbReference>
<dbReference type="InterPro" id="IPR018193">
    <property type="entry name" value="Glyc_kinase_flavodox-like_fold"/>
</dbReference>
<dbReference type="InterPro" id="IPR004381">
    <property type="entry name" value="Glycerate_kinase"/>
</dbReference>
<dbReference type="PANTHER" id="PTHR21599">
    <property type="entry name" value="GLYCERATE KINASE"/>
    <property type="match status" value="1"/>
</dbReference>
<evidence type="ECO:0000256" key="3">
    <source>
        <dbReference type="ARBA" id="ARBA00022777"/>
    </source>
</evidence>
<dbReference type="PIRSF" id="PIRSF006078">
    <property type="entry name" value="GlxK"/>
    <property type="match status" value="1"/>
</dbReference>
<evidence type="ECO:0000256" key="2">
    <source>
        <dbReference type="ARBA" id="ARBA00022679"/>
    </source>
</evidence>
<dbReference type="EMBL" id="QKZT01000005">
    <property type="protein sequence ID" value="PZX54092.1"/>
    <property type="molecule type" value="Genomic_DNA"/>
</dbReference>
<keyword evidence="2 4" id="KW-0808">Transferase</keyword>
<organism evidence="5 6">
    <name type="scientific">Algoriphagus chordae</name>
    <dbReference type="NCBI Taxonomy" id="237019"/>
    <lineage>
        <taxon>Bacteria</taxon>
        <taxon>Pseudomonadati</taxon>
        <taxon>Bacteroidota</taxon>
        <taxon>Cytophagia</taxon>
        <taxon>Cytophagales</taxon>
        <taxon>Cyclobacteriaceae</taxon>
        <taxon>Algoriphagus</taxon>
    </lineage>
</organism>
<dbReference type="InterPro" id="IPR036129">
    <property type="entry name" value="Glycerate_kinase_sf"/>
</dbReference>
<dbReference type="SUPFAM" id="SSF110738">
    <property type="entry name" value="Glycerate kinase I"/>
    <property type="match status" value="1"/>
</dbReference>
<comment type="similarity">
    <text evidence="1 4">Belongs to the glycerate kinase type-1 family.</text>
</comment>
<keyword evidence="6" id="KW-1185">Reference proteome</keyword>
<sequence length="367" mass="39873">MNILVSPNAFKGTMTAREAGEIIQGFVKEKFPKFTTKLLPIADGGDGTCELLTEILGLEKKLVWSLDPFGRPVPSYFGWDPYSRKAYIDVSTASGIASLGNEALNPDVASSYGTGLLLREAIDHGAEEIVLGLGGTATVDLGIGILAALGISFLDENGRELTLFAPKYLAKIRHIQKSPRIPKVKFSCLCDVKNTFFGAKGAIPVFGPQKGVLPNEIEEFESLCGSVINRLFEKQNKVFIDQPGFGAAGGIALGLSAFFDTEIKFGSAYFFEKVKLESAVNWAEYIITGEGKYDNQSTEGKACYELMQLAHNQSKKIALISSGSESGKDLFDQVLTLPDLDFSAQDYKNKSRQNLQALLASEFSLDF</sequence>
<protein>
    <submittedName>
        <fullName evidence="5">Glycerate kinase</fullName>
    </submittedName>
</protein>
<gene>
    <name evidence="5" type="ORF">LV85_01431</name>
</gene>
<dbReference type="OrthoDB" id="9774290at2"/>
<dbReference type="Gene3D" id="3.90.1510.10">
    <property type="entry name" value="Glycerate kinase, domain 2"/>
    <property type="match status" value="1"/>
</dbReference>
<name>A0A2W7STN5_9BACT</name>
<dbReference type="PANTHER" id="PTHR21599:SF0">
    <property type="entry name" value="GLYCERATE KINASE"/>
    <property type="match status" value="1"/>
</dbReference>
<accession>A0A2W7STN5</accession>
<dbReference type="GO" id="GO:0031388">
    <property type="term" value="P:organic acid phosphorylation"/>
    <property type="evidence" value="ECO:0007669"/>
    <property type="project" value="UniProtKB-UniRule"/>
</dbReference>
<dbReference type="InterPro" id="IPR018197">
    <property type="entry name" value="Glycerate_kinase_RE-like"/>
</dbReference>
<keyword evidence="3 4" id="KW-0418">Kinase</keyword>
<evidence type="ECO:0000256" key="1">
    <source>
        <dbReference type="ARBA" id="ARBA00006284"/>
    </source>
</evidence>
<comment type="caution">
    <text evidence="5">The sequence shown here is derived from an EMBL/GenBank/DDBJ whole genome shotgun (WGS) entry which is preliminary data.</text>
</comment>
<dbReference type="AlphaFoldDB" id="A0A2W7STN5"/>
<dbReference type="Pfam" id="PF02595">
    <property type="entry name" value="Gly_kinase"/>
    <property type="match status" value="1"/>
</dbReference>
<dbReference type="GO" id="GO:0008887">
    <property type="term" value="F:glycerate kinase activity"/>
    <property type="evidence" value="ECO:0007669"/>
    <property type="project" value="UniProtKB-UniRule"/>
</dbReference>
<proteinExistence type="inferred from homology"/>
<evidence type="ECO:0000256" key="4">
    <source>
        <dbReference type="PIRNR" id="PIRNR006078"/>
    </source>
</evidence>
<reference evidence="5 6" key="1">
    <citation type="submission" date="2018-06" db="EMBL/GenBank/DDBJ databases">
        <title>Genomic Encyclopedia of Archaeal and Bacterial Type Strains, Phase II (KMG-II): from individual species to whole genera.</title>
        <authorList>
            <person name="Goeker M."/>
        </authorList>
    </citation>
    <scope>NUCLEOTIDE SEQUENCE [LARGE SCALE GENOMIC DNA]</scope>
    <source>
        <strain evidence="5 6">DSM 19830</strain>
    </source>
</reference>
<evidence type="ECO:0000313" key="5">
    <source>
        <dbReference type="EMBL" id="PZX54092.1"/>
    </source>
</evidence>
<dbReference type="NCBIfam" id="TIGR00045">
    <property type="entry name" value="glycerate kinase"/>
    <property type="match status" value="1"/>
</dbReference>
<evidence type="ECO:0000313" key="6">
    <source>
        <dbReference type="Proteomes" id="UP000248882"/>
    </source>
</evidence>
<dbReference type="Proteomes" id="UP000248882">
    <property type="component" value="Unassembled WGS sequence"/>
</dbReference>